<dbReference type="SUPFAM" id="SSF50993">
    <property type="entry name" value="Peptidase/esterase 'gauge' domain"/>
    <property type="match status" value="1"/>
</dbReference>
<evidence type="ECO:0000313" key="7">
    <source>
        <dbReference type="EMBL" id="RNF84456.1"/>
    </source>
</evidence>
<dbReference type="GO" id="GO:0006508">
    <property type="term" value="P:proteolysis"/>
    <property type="evidence" value="ECO:0007669"/>
    <property type="project" value="UniProtKB-KW"/>
</dbReference>
<comment type="caution">
    <text evidence="7">The sequence shown here is derived from an EMBL/GenBank/DDBJ whole genome shotgun (WGS) entry which is preliminary data.</text>
</comment>
<evidence type="ECO:0000256" key="4">
    <source>
        <dbReference type="SAM" id="SignalP"/>
    </source>
</evidence>
<dbReference type="OrthoDB" id="9801421at2"/>
<dbReference type="RefSeq" id="WP_123087641.1">
    <property type="nucleotide sequence ID" value="NZ_RIBS01000003.1"/>
</dbReference>
<evidence type="ECO:0000256" key="2">
    <source>
        <dbReference type="ARBA" id="ARBA00022801"/>
    </source>
</evidence>
<dbReference type="AlphaFoldDB" id="A0A3M8SYD5"/>
<dbReference type="Pfam" id="PF00326">
    <property type="entry name" value="Peptidase_S9"/>
    <property type="match status" value="1"/>
</dbReference>
<evidence type="ECO:0000259" key="6">
    <source>
        <dbReference type="Pfam" id="PF02897"/>
    </source>
</evidence>
<protein>
    <submittedName>
        <fullName evidence="7">S9 family peptidase</fullName>
    </submittedName>
</protein>
<dbReference type="InterPro" id="IPR051167">
    <property type="entry name" value="Prolyl_oligopep/macrocyclase"/>
</dbReference>
<reference evidence="7 8" key="1">
    <citation type="submission" date="2018-11" db="EMBL/GenBank/DDBJ databases">
        <title>Lysobacter cryohumiis sp. nov., isolated from soil in the Tianshan Mountains, Xinjiang, China.</title>
        <authorList>
            <person name="Luo Y."/>
            <person name="Sheng H."/>
        </authorList>
    </citation>
    <scope>NUCLEOTIDE SEQUENCE [LARGE SCALE GENOMIC DNA]</scope>
    <source>
        <strain evidence="7 8">ZS60</strain>
    </source>
</reference>
<keyword evidence="1" id="KW-0645">Protease</keyword>
<keyword evidence="2" id="KW-0378">Hydrolase</keyword>
<feature type="signal peptide" evidence="4">
    <location>
        <begin position="1"/>
        <end position="41"/>
    </location>
</feature>
<organism evidence="7 8">
    <name type="scientific">Montanilutibacter psychrotolerans</name>
    <dbReference type="NCBI Taxonomy" id="1327343"/>
    <lineage>
        <taxon>Bacteria</taxon>
        <taxon>Pseudomonadati</taxon>
        <taxon>Pseudomonadota</taxon>
        <taxon>Gammaproteobacteria</taxon>
        <taxon>Lysobacterales</taxon>
        <taxon>Lysobacteraceae</taxon>
        <taxon>Montanilutibacter</taxon>
    </lineage>
</organism>
<dbReference type="InterPro" id="IPR001375">
    <property type="entry name" value="Peptidase_S9_cat"/>
</dbReference>
<dbReference type="GO" id="GO:0005829">
    <property type="term" value="C:cytosol"/>
    <property type="evidence" value="ECO:0007669"/>
    <property type="project" value="TreeGrafter"/>
</dbReference>
<dbReference type="InterPro" id="IPR002470">
    <property type="entry name" value="Peptidase_S9A"/>
</dbReference>
<dbReference type="EMBL" id="RIBS01000003">
    <property type="protein sequence ID" value="RNF84456.1"/>
    <property type="molecule type" value="Genomic_DNA"/>
</dbReference>
<proteinExistence type="predicted"/>
<gene>
    <name evidence="7" type="ORF">EER27_08795</name>
</gene>
<evidence type="ECO:0000259" key="5">
    <source>
        <dbReference type="Pfam" id="PF00326"/>
    </source>
</evidence>
<dbReference type="GO" id="GO:0004252">
    <property type="term" value="F:serine-type endopeptidase activity"/>
    <property type="evidence" value="ECO:0007669"/>
    <property type="project" value="InterPro"/>
</dbReference>
<feature type="domain" description="Peptidase S9A N-terminal" evidence="6">
    <location>
        <begin position="48"/>
        <end position="274"/>
    </location>
</feature>
<dbReference type="InterPro" id="IPR023302">
    <property type="entry name" value="Pept_S9A_N"/>
</dbReference>
<feature type="chain" id="PRO_5018235083" evidence="4">
    <location>
        <begin position="42"/>
        <end position="725"/>
    </location>
</feature>
<sequence length="725" mass="80015">MSVPSSKQATPLAKACQTLAITAGLAVATFAASAPVSVAQAEETAAMSDATDPHAWLEEVEGTRALDWVRERNAKTEAELTGTPQFRELEAGIRAILDSDAKIPGVEKIGRYYYNFWKDAQHQRGVWRRTTLEEYRKPQPRWETVIDVDALNAAEGKKWVWHGADCLKPQVEGAEPERCLVALSDGGADADVTREFDLASMAWVDGGFYRAEAKGGLQWIDRDNVYVYTDFGPGTMTDSGYPRVVKQWRRGTPIESASVVYEGRQDDMYIAAMHDHTRGFERDFVSRTLAFYNDELFLRGADGKLVKIDAPNSANKSVHREWLLLELREPYQAGGRTWAAGSLIAAKFDDFMAGKREFTALFEPTQKSSLAGMSWTRNHLVLNVLEDVKNKLSVLTPGDGEWARSEFVGAPTFGTLGVGAVDADESDAVWLTATDYLTPSTLALAELGKAPEVLKTMPVFFDGTKDVIEQHFATSKDGTRVPYFLVRPKDLAFDGKAPTLLYGYGGFEISLTPGYSGSVGKGWIEKGGVYAVANIRGGGEYGPRWHQAALKANRHRAYEDFAAVARDLVTRRITSPQHLGAQGGSNGGLLTGNMLTQYPELFGAIVVQVPLLDMKRYSHLLAGASWMAEYGNPDTADWDYIRTFSPYHLFDAGRDYPATIFMTSTRDDRVHPGHARKMMARMAEANKDVRYYENIEGGHGGSANNAQAAHMSALAFTFLWEKLSD</sequence>
<dbReference type="PANTHER" id="PTHR42881">
    <property type="entry name" value="PROLYL ENDOPEPTIDASE"/>
    <property type="match status" value="1"/>
</dbReference>
<evidence type="ECO:0000313" key="8">
    <source>
        <dbReference type="Proteomes" id="UP000267049"/>
    </source>
</evidence>
<evidence type="ECO:0000256" key="3">
    <source>
        <dbReference type="ARBA" id="ARBA00022825"/>
    </source>
</evidence>
<dbReference type="PRINTS" id="PR00862">
    <property type="entry name" value="PROLIGOPTASE"/>
</dbReference>
<feature type="domain" description="Peptidase S9 prolyl oligopeptidase catalytic" evidence="5">
    <location>
        <begin position="525"/>
        <end position="723"/>
    </location>
</feature>
<dbReference type="InterPro" id="IPR029058">
    <property type="entry name" value="AB_hydrolase_fold"/>
</dbReference>
<dbReference type="SUPFAM" id="SSF53474">
    <property type="entry name" value="alpha/beta-Hydrolases"/>
    <property type="match status" value="1"/>
</dbReference>
<dbReference type="GO" id="GO:0070012">
    <property type="term" value="F:oligopeptidase activity"/>
    <property type="evidence" value="ECO:0007669"/>
    <property type="project" value="TreeGrafter"/>
</dbReference>
<keyword evidence="3" id="KW-0720">Serine protease</keyword>
<dbReference type="Gene3D" id="3.40.50.1820">
    <property type="entry name" value="alpha/beta hydrolase"/>
    <property type="match status" value="1"/>
</dbReference>
<dbReference type="Proteomes" id="UP000267049">
    <property type="component" value="Unassembled WGS sequence"/>
</dbReference>
<dbReference type="Pfam" id="PF02897">
    <property type="entry name" value="Peptidase_S9_N"/>
    <property type="match status" value="1"/>
</dbReference>
<evidence type="ECO:0000256" key="1">
    <source>
        <dbReference type="ARBA" id="ARBA00022670"/>
    </source>
</evidence>
<keyword evidence="4" id="KW-0732">Signal</keyword>
<keyword evidence="8" id="KW-1185">Reference proteome</keyword>
<accession>A0A3M8SYD5</accession>
<name>A0A3M8SYD5_9GAMM</name>
<dbReference type="PANTHER" id="PTHR42881:SF13">
    <property type="entry name" value="PROLYL ENDOPEPTIDASE"/>
    <property type="match status" value="1"/>
</dbReference>
<dbReference type="Gene3D" id="2.130.10.120">
    <property type="entry name" value="Prolyl oligopeptidase, N-terminal domain"/>
    <property type="match status" value="1"/>
</dbReference>